<dbReference type="OrthoDB" id="3270501at2759"/>
<protein>
    <submittedName>
        <fullName evidence="1">Uncharacterized protein</fullName>
    </submittedName>
</protein>
<dbReference type="Proteomes" id="UP000183567">
    <property type="component" value="Unassembled WGS sequence"/>
</dbReference>
<keyword evidence="2" id="KW-1185">Reference proteome</keyword>
<reference evidence="1 2" key="1">
    <citation type="submission" date="2016-03" db="EMBL/GenBank/DDBJ databases">
        <title>Comparative genomics of the ectomycorrhizal sister species Rhizopogon vinicolor and Rhizopogon vesiculosus (Basidiomycota: Boletales) reveals a divergence of the mating type B locus.</title>
        <authorList>
            <person name="Mujic A.B."/>
            <person name="Kuo A."/>
            <person name="Tritt A."/>
            <person name="Lipzen A."/>
            <person name="Chen C."/>
            <person name="Johnson J."/>
            <person name="Sharma A."/>
            <person name="Barry K."/>
            <person name="Grigoriev I.V."/>
            <person name="Spatafora J.W."/>
        </authorList>
    </citation>
    <scope>NUCLEOTIDE SEQUENCE [LARGE SCALE GENOMIC DNA]</scope>
    <source>
        <strain evidence="1 2">AM-OR11-056</strain>
    </source>
</reference>
<dbReference type="EMBL" id="LVVM01004245">
    <property type="protein sequence ID" value="OJA13265.1"/>
    <property type="molecule type" value="Genomic_DNA"/>
</dbReference>
<organism evidence="1 2">
    <name type="scientific">Rhizopogon vesiculosus</name>
    <dbReference type="NCBI Taxonomy" id="180088"/>
    <lineage>
        <taxon>Eukaryota</taxon>
        <taxon>Fungi</taxon>
        <taxon>Dikarya</taxon>
        <taxon>Basidiomycota</taxon>
        <taxon>Agaricomycotina</taxon>
        <taxon>Agaricomycetes</taxon>
        <taxon>Agaricomycetidae</taxon>
        <taxon>Boletales</taxon>
        <taxon>Suillineae</taxon>
        <taxon>Rhizopogonaceae</taxon>
        <taxon>Rhizopogon</taxon>
    </lineage>
</organism>
<comment type="caution">
    <text evidence="1">The sequence shown here is derived from an EMBL/GenBank/DDBJ whole genome shotgun (WGS) entry which is preliminary data.</text>
</comment>
<accession>A0A1J8QI46</accession>
<proteinExistence type="predicted"/>
<evidence type="ECO:0000313" key="1">
    <source>
        <dbReference type="EMBL" id="OJA13265.1"/>
    </source>
</evidence>
<gene>
    <name evidence="1" type="ORF">AZE42_10361</name>
</gene>
<dbReference type="AlphaFoldDB" id="A0A1J8QI46"/>
<sequence length="50" mass="6083">MSELRIMAVQPFELRLHLRYEYMQRGSVKDRLHRSRHIIPDLLPTQHKDA</sequence>
<name>A0A1J8QI46_9AGAM</name>
<evidence type="ECO:0000313" key="2">
    <source>
        <dbReference type="Proteomes" id="UP000183567"/>
    </source>
</evidence>